<sequence length="81" mass="9003">MRNAMNNVLRMFNGEGVSAEGIIKVNIWLTEPIKRDRFIESWSKFHGGTPPATTMAYVNALAQPALKRGQCNGDWLNSIPA</sequence>
<reference evidence="1" key="1">
    <citation type="submission" date="2022-08" db="EMBL/GenBank/DDBJ databases">
        <title>Polycladomyces zharkentsis sp. nov., a novel thermophilic CMC and starch-degrading bacterium isolated from a geothermal spring in Kazakhstan.</title>
        <authorList>
            <person name="Mashzhan A."/>
            <person name="Kistaubaeva A."/>
            <person name="Javier-Lopez R."/>
            <person name="Birkeland N.-K."/>
        </authorList>
    </citation>
    <scope>NUCLEOTIDE SEQUENCE</scope>
    <source>
        <strain evidence="1">KSR 13</strain>
    </source>
</reference>
<comment type="caution">
    <text evidence="1">The sequence shown here is derived from an EMBL/GenBank/DDBJ whole genome shotgun (WGS) entry which is preliminary data.</text>
</comment>
<keyword evidence="2" id="KW-1185">Reference proteome</keyword>
<proteinExistence type="predicted"/>
<gene>
    <name evidence="1" type="ORF">NWF35_11040</name>
</gene>
<accession>A0ABT8INP9</accession>
<evidence type="ECO:0000313" key="2">
    <source>
        <dbReference type="Proteomes" id="UP001174196"/>
    </source>
</evidence>
<name>A0ABT8INP9_9BACL</name>
<organism evidence="1 2">
    <name type="scientific">Polycladomyces subterraneus</name>
    <dbReference type="NCBI Taxonomy" id="1016997"/>
    <lineage>
        <taxon>Bacteria</taxon>
        <taxon>Bacillati</taxon>
        <taxon>Bacillota</taxon>
        <taxon>Bacilli</taxon>
        <taxon>Bacillales</taxon>
        <taxon>Thermoactinomycetaceae</taxon>
        <taxon>Polycladomyces</taxon>
    </lineage>
</organism>
<dbReference type="Proteomes" id="UP001174196">
    <property type="component" value="Unassembled WGS sequence"/>
</dbReference>
<evidence type="ECO:0000313" key="1">
    <source>
        <dbReference type="EMBL" id="MDN4594428.1"/>
    </source>
</evidence>
<dbReference type="RefSeq" id="WP_301239116.1">
    <property type="nucleotide sequence ID" value="NZ_JANRHH010000038.1"/>
</dbReference>
<dbReference type="InterPro" id="IPR035959">
    <property type="entry name" value="RutC-like_sf"/>
</dbReference>
<protein>
    <submittedName>
        <fullName evidence="1">Uncharacterized protein</fullName>
    </submittedName>
</protein>
<dbReference type="Gene3D" id="3.30.1330.40">
    <property type="entry name" value="RutC-like"/>
    <property type="match status" value="1"/>
</dbReference>
<dbReference type="EMBL" id="JANRHH010000038">
    <property type="protein sequence ID" value="MDN4594428.1"/>
    <property type="molecule type" value="Genomic_DNA"/>
</dbReference>
<dbReference type="SUPFAM" id="SSF55298">
    <property type="entry name" value="YjgF-like"/>
    <property type="match status" value="1"/>
</dbReference>